<dbReference type="SUPFAM" id="SSF53474">
    <property type="entry name" value="alpha/beta-Hydrolases"/>
    <property type="match status" value="1"/>
</dbReference>
<sequence length="390" mass="44192">MSSARKRRGQNSQTAKPHADKENNLPKGPVETFDPRRRAKPRSWLSRCMNIAKYILFALFLPPFLNYTALLREQEIMQPEGDFVDIGEGQKMFINCKGRGAPSVLMDAGTGMTSDVWEIIQLELAKSTRVCVYDRAGLGYSDVPPPGVESRSQPHTIERMADNLHQVLQQKKEIKKPLILVGAEIGALVTRFYAQMHDVDILGLVQIEPLVENLFLVDGGVWVQYWYHQLLMSLQALQFSAAIGFTRFALIVGMVDQPIAGELTSSSVQIRQKYLLCQPRHLSAAVDEHYFINSSFSQISTLWTMKSFLKNISVTVINGNYYDEQLPPELNRAWAKAQQHLISNVHPGCKHIVVNGADRHMLYKSPSSVVNPVLRLVRQWKHSNREAKRQ</sequence>
<organism evidence="5 6">
    <name type="scientific">Branchiostoma floridae</name>
    <name type="common">Florida lancelet</name>
    <name type="synonym">Amphioxus</name>
    <dbReference type="NCBI Taxonomy" id="7739"/>
    <lineage>
        <taxon>Eukaryota</taxon>
        <taxon>Metazoa</taxon>
        <taxon>Chordata</taxon>
        <taxon>Cephalochordata</taxon>
        <taxon>Leptocardii</taxon>
        <taxon>Amphioxiformes</taxon>
        <taxon>Branchiostomatidae</taxon>
        <taxon>Branchiostoma</taxon>
    </lineage>
</organism>
<dbReference type="PANTHER" id="PTHR43798">
    <property type="entry name" value="MONOACYLGLYCEROL LIPASE"/>
    <property type="match status" value="1"/>
</dbReference>
<accession>A0A9J7HI97</accession>
<dbReference type="Proteomes" id="UP000001554">
    <property type="component" value="Chromosome 17"/>
</dbReference>
<keyword evidence="5" id="KW-1185">Reference proteome</keyword>
<reference evidence="5" key="1">
    <citation type="journal article" date="2020" name="Nat. Ecol. Evol.">
        <title>Deeply conserved synteny resolves early events in vertebrate evolution.</title>
        <authorList>
            <person name="Simakov O."/>
            <person name="Marletaz F."/>
            <person name="Yue J.X."/>
            <person name="O'Connell B."/>
            <person name="Jenkins J."/>
            <person name="Brandt A."/>
            <person name="Calef R."/>
            <person name="Tung C.H."/>
            <person name="Huang T.K."/>
            <person name="Schmutz J."/>
            <person name="Satoh N."/>
            <person name="Yu J.K."/>
            <person name="Putnam N.H."/>
            <person name="Green R.E."/>
            <person name="Rokhsar D.S."/>
        </authorList>
    </citation>
    <scope>NUCLEOTIDE SEQUENCE [LARGE SCALE GENOMIC DNA]</scope>
    <source>
        <strain evidence="5">S238N-H82</strain>
    </source>
</reference>
<evidence type="ECO:0000256" key="2">
    <source>
        <dbReference type="SAM" id="MobiDB-lite"/>
    </source>
</evidence>
<dbReference type="GeneID" id="118404730"/>
<evidence type="ECO:0000313" key="6">
    <source>
        <dbReference type="RefSeq" id="XP_035659898.1"/>
    </source>
</evidence>
<evidence type="ECO:0000256" key="3">
    <source>
        <dbReference type="SAM" id="Phobius"/>
    </source>
</evidence>
<reference evidence="6" key="2">
    <citation type="submission" date="2025-08" db="UniProtKB">
        <authorList>
            <consortium name="RefSeq"/>
        </authorList>
    </citation>
    <scope>IDENTIFICATION</scope>
    <source>
        <strain evidence="6">S238N-H82</strain>
        <tissue evidence="6">Testes</tissue>
    </source>
</reference>
<evidence type="ECO:0000256" key="1">
    <source>
        <dbReference type="ARBA" id="ARBA00008645"/>
    </source>
</evidence>
<comment type="similarity">
    <text evidence="1">Belongs to the AB hydrolase superfamily.</text>
</comment>
<feature type="transmembrane region" description="Helical" evidence="3">
    <location>
        <begin position="44"/>
        <end position="65"/>
    </location>
</feature>
<feature type="region of interest" description="Disordered" evidence="2">
    <location>
        <begin position="1"/>
        <end position="36"/>
    </location>
</feature>
<dbReference type="KEGG" id="bfo:118404730"/>
<gene>
    <name evidence="6" type="primary">LOC118404730</name>
</gene>
<dbReference type="PANTHER" id="PTHR43798:SF33">
    <property type="entry name" value="HYDROLASE, PUTATIVE (AFU_ORTHOLOGUE AFUA_2G14860)-RELATED"/>
    <property type="match status" value="1"/>
</dbReference>
<dbReference type="InterPro" id="IPR050266">
    <property type="entry name" value="AB_hydrolase_sf"/>
</dbReference>
<dbReference type="Pfam" id="PF00561">
    <property type="entry name" value="Abhydrolase_1"/>
    <property type="match status" value="1"/>
</dbReference>
<keyword evidence="3" id="KW-0472">Membrane</keyword>
<keyword evidence="3" id="KW-0812">Transmembrane</keyword>
<dbReference type="Gene3D" id="3.40.50.1820">
    <property type="entry name" value="alpha/beta hydrolase"/>
    <property type="match status" value="1"/>
</dbReference>
<keyword evidence="3" id="KW-1133">Transmembrane helix</keyword>
<evidence type="ECO:0000259" key="4">
    <source>
        <dbReference type="Pfam" id="PF00561"/>
    </source>
</evidence>
<dbReference type="RefSeq" id="XP_035659898.1">
    <property type="nucleotide sequence ID" value="XM_035804005.1"/>
</dbReference>
<dbReference type="InterPro" id="IPR000073">
    <property type="entry name" value="AB_hydrolase_1"/>
</dbReference>
<feature type="domain" description="AB hydrolase-1" evidence="4">
    <location>
        <begin position="108"/>
        <end position="209"/>
    </location>
</feature>
<proteinExistence type="inferred from homology"/>
<dbReference type="OrthoDB" id="294702at2759"/>
<evidence type="ECO:0000313" key="5">
    <source>
        <dbReference type="Proteomes" id="UP000001554"/>
    </source>
</evidence>
<dbReference type="InterPro" id="IPR029058">
    <property type="entry name" value="AB_hydrolase_fold"/>
</dbReference>
<dbReference type="AlphaFoldDB" id="A0A9J7HI97"/>
<dbReference type="OMA" id="VCAYDRV"/>
<protein>
    <submittedName>
        <fullName evidence="6">Uncharacterized protein LOC118404730</fullName>
    </submittedName>
</protein>
<name>A0A9J7HI97_BRAFL</name>